<evidence type="ECO:0000259" key="1">
    <source>
        <dbReference type="Pfam" id="PF00535"/>
    </source>
</evidence>
<dbReference type="PANTHER" id="PTHR22916:SF67">
    <property type="entry name" value="COLANIC ACID BIOSYNTHESIS GLYCOSYL TRANSFERASE WCAE-RELATED"/>
    <property type="match status" value="1"/>
</dbReference>
<evidence type="ECO:0000313" key="3">
    <source>
        <dbReference type="Proteomes" id="UP001597546"/>
    </source>
</evidence>
<dbReference type="CDD" id="cd06433">
    <property type="entry name" value="GT_2_WfgS_like"/>
    <property type="match status" value="1"/>
</dbReference>
<organism evidence="2 3">
    <name type="scientific">Pedobacter alpinus</name>
    <dbReference type="NCBI Taxonomy" id="1590643"/>
    <lineage>
        <taxon>Bacteria</taxon>
        <taxon>Pseudomonadati</taxon>
        <taxon>Bacteroidota</taxon>
        <taxon>Sphingobacteriia</taxon>
        <taxon>Sphingobacteriales</taxon>
        <taxon>Sphingobacteriaceae</taxon>
        <taxon>Pedobacter</taxon>
    </lineage>
</organism>
<proteinExistence type="predicted"/>
<dbReference type="Proteomes" id="UP001597546">
    <property type="component" value="Unassembled WGS sequence"/>
</dbReference>
<dbReference type="InterPro" id="IPR001173">
    <property type="entry name" value="Glyco_trans_2-like"/>
</dbReference>
<evidence type="ECO:0000313" key="2">
    <source>
        <dbReference type="EMBL" id="MFD2731531.1"/>
    </source>
</evidence>
<dbReference type="Gene3D" id="3.90.550.10">
    <property type="entry name" value="Spore Coat Polysaccharide Biosynthesis Protein SpsA, Chain A"/>
    <property type="match status" value="1"/>
</dbReference>
<dbReference type="InterPro" id="IPR029044">
    <property type="entry name" value="Nucleotide-diphossugar_trans"/>
</dbReference>
<dbReference type="SUPFAM" id="SSF53448">
    <property type="entry name" value="Nucleotide-diphospho-sugar transferases"/>
    <property type="match status" value="1"/>
</dbReference>
<protein>
    <submittedName>
        <fullName evidence="2">Glycosyltransferase family 2 protein</fullName>
        <ecNumber evidence="2">2.4.-.-</ecNumber>
    </submittedName>
</protein>
<dbReference type="RefSeq" id="WP_379047575.1">
    <property type="nucleotide sequence ID" value="NZ_JBHSKW010000067.1"/>
</dbReference>
<name>A0ABW5TQI1_9SPHI</name>
<keyword evidence="2" id="KW-0808">Transferase</keyword>
<keyword evidence="2" id="KW-0328">Glycosyltransferase</keyword>
<dbReference type="EC" id="2.4.-.-" evidence="2"/>
<gene>
    <name evidence="2" type="ORF">ACFSSE_07420</name>
</gene>
<comment type="caution">
    <text evidence="2">The sequence shown here is derived from an EMBL/GenBank/DDBJ whole genome shotgun (WGS) entry which is preliminary data.</text>
</comment>
<feature type="domain" description="Glycosyltransferase 2-like" evidence="1">
    <location>
        <begin position="2"/>
        <end position="124"/>
    </location>
</feature>
<dbReference type="EMBL" id="JBHULV010000023">
    <property type="protein sequence ID" value="MFD2731531.1"/>
    <property type="molecule type" value="Genomic_DNA"/>
</dbReference>
<dbReference type="PANTHER" id="PTHR22916">
    <property type="entry name" value="GLYCOSYLTRANSFERASE"/>
    <property type="match status" value="1"/>
</dbReference>
<keyword evidence="3" id="KW-1185">Reference proteome</keyword>
<accession>A0ABW5TQI1</accession>
<dbReference type="GO" id="GO:0016757">
    <property type="term" value="F:glycosyltransferase activity"/>
    <property type="evidence" value="ECO:0007669"/>
    <property type="project" value="UniProtKB-KW"/>
</dbReference>
<sequence length="250" mass="28720">MVFNDNKFINRTIDSVISQNNVELEYIIIDGGSTDGTLEKIVSYGSKITVLLSEPDKGIYDAMNKGIALAKGKWLIFMNSGDIFNNNFTLNSIKKYLNEDYDIIYGNTKAYYDDLDLEVKFEAEEPSLLLTKIVMNHQSCIIRKDFHIKNLYNTSYKICADYDMVLRSYLNNVKLKKIDETLALVSIGGVSDANRKRTFKEIYLVQKANGLKKALLIYCKNMGYHFAVKSIKAVFSKNLYNFLHKKKYVK</sequence>
<reference evidence="3" key="1">
    <citation type="journal article" date="2019" name="Int. J. Syst. Evol. Microbiol.">
        <title>The Global Catalogue of Microorganisms (GCM) 10K type strain sequencing project: providing services to taxonomists for standard genome sequencing and annotation.</title>
        <authorList>
            <consortium name="The Broad Institute Genomics Platform"/>
            <consortium name="The Broad Institute Genome Sequencing Center for Infectious Disease"/>
            <person name="Wu L."/>
            <person name="Ma J."/>
        </authorList>
    </citation>
    <scope>NUCLEOTIDE SEQUENCE [LARGE SCALE GENOMIC DNA]</scope>
    <source>
        <strain evidence="3">KCTC 42456</strain>
    </source>
</reference>
<dbReference type="Pfam" id="PF00535">
    <property type="entry name" value="Glycos_transf_2"/>
    <property type="match status" value="1"/>
</dbReference>